<evidence type="ECO:0000256" key="1">
    <source>
        <dbReference type="SAM" id="MobiDB-lite"/>
    </source>
</evidence>
<dbReference type="InterPro" id="IPR006429">
    <property type="entry name" value="Phage_lambda_portal"/>
</dbReference>
<dbReference type="AlphaFoldDB" id="A0A1Y5U3B7"/>
<feature type="region of interest" description="Disordered" evidence="1">
    <location>
        <begin position="460"/>
        <end position="507"/>
    </location>
</feature>
<evidence type="ECO:0000313" key="3">
    <source>
        <dbReference type="Proteomes" id="UP000193900"/>
    </source>
</evidence>
<name>A0A1Y5U3B7_9RHOB</name>
<feature type="compositionally biased region" description="Acidic residues" evidence="1">
    <location>
        <begin position="482"/>
        <end position="497"/>
    </location>
</feature>
<dbReference type="GO" id="GO:0019068">
    <property type="term" value="P:virion assembly"/>
    <property type="evidence" value="ECO:0007669"/>
    <property type="project" value="InterPro"/>
</dbReference>
<dbReference type="EMBL" id="FWFZ01000060">
    <property type="protein sequence ID" value="SLN77738.1"/>
    <property type="molecule type" value="Genomic_DNA"/>
</dbReference>
<protein>
    <submittedName>
        <fullName evidence="2">Phage portal protein, lambda family</fullName>
    </submittedName>
</protein>
<dbReference type="NCBIfam" id="TIGR01539">
    <property type="entry name" value="portal_lambda"/>
    <property type="match status" value="1"/>
</dbReference>
<organism evidence="2 3">
    <name type="scientific">Roseisalinus antarcticus</name>
    <dbReference type="NCBI Taxonomy" id="254357"/>
    <lineage>
        <taxon>Bacteria</taxon>
        <taxon>Pseudomonadati</taxon>
        <taxon>Pseudomonadota</taxon>
        <taxon>Alphaproteobacteria</taxon>
        <taxon>Rhodobacterales</taxon>
        <taxon>Roseobacteraceae</taxon>
        <taxon>Roseisalinus</taxon>
    </lineage>
</organism>
<sequence length="507" mass="55841">MTGALNWRQRLGAFVGGFDAGQHHRRLRGFRATRAHVNALIAASGPDITARARWLVRNNGYAVNAVESWAANTVGDGIKPISKIADAGQKEELQRLWLAWTDEADAEGLTDFYGLQRRAAREVFIAGEVFFRFRPRRAGDGLSVPVQLQMLPAEMLPLEQTGMAANGNAIRQGIEFDRIGRRVAYHFLRRHPGDSTDPGLADEIVRVPAAEVIHVIDPVEGGQLRGVSKLAPAIVKLFLLDQYDDAELDRKKVAAMYAMFVTSPAPENPLAPDDEEGPDGVEISPGQIVRLDPGEDVTIGQPADSGGTYEPFQYRTLLQISAALGIPYPYLANDMVKGNFSNSRLALIEFRRRVSAWQHSVMVYQLCRPVYARWMDAAVLSGALALPGYEANRSRLLTADWLPTKWDWVDPLKDANAEIAQIEAGLKSRTQAIAERGYDAEQVDREIAAERMRERALGLDFRRPGSPAQGVQALQGPGDDGGKDDDTDQTDETDDADDSSREPEDQS</sequence>
<accession>A0A1Y5U3B7</accession>
<feature type="compositionally biased region" description="Basic and acidic residues" evidence="1">
    <location>
        <begin position="498"/>
        <end position="507"/>
    </location>
</feature>
<dbReference type="Pfam" id="PF05136">
    <property type="entry name" value="Phage_portal_2"/>
    <property type="match status" value="1"/>
</dbReference>
<keyword evidence="3" id="KW-1185">Reference proteome</keyword>
<reference evidence="2 3" key="1">
    <citation type="submission" date="2017-03" db="EMBL/GenBank/DDBJ databases">
        <authorList>
            <person name="Afonso C.L."/>
            <person name="Miller P.J."/>
            <person name="Scott M.A."/>
            <person name="Spackman E."/>
            <person name="Goraichik I."/>
            <person name="Dimitrov K.M."/>
            <person name="Suarez D.L."/>
            <person name="Swayne D.E."/>
        </authorList>
    </citation>
    <scope>NUCLEOTIDE SEQUENCE [LARGE SCALE GENOMIC DNA]</scope>
    <source>
        <strain evidence="2 3">CECT 7023</strain>
    </source>
</reference>
<dbReference type="OrthoDB" id="9770450at2"/>
<proteinExistence type="predicted"/>
<dbReference type="RefSeq" id="WP_085881164.1">
    <property type="nucleotide sequence ID" value="NZ_FWFZ01000060.1"/>
</dbReference>
<evidence type="ECO:0000313" key="2">
    <source>
        <dbReference type="EMBL" id="SLN77738.1"/>
    </source>
</evidence>
<dbReference type="GO" id="GO:0005198">
    <property type="term" value="F:structural molecule activity"/>
    <property type="evidence" value="ECO:0007669"/>
    <property type="project" value="InterPro"/>
</dbReference>
<dbReference type="Proteomes" id="UP000193900">
    <property type="component" value="Unassembled WGS sequence"/>
</dbReference>
<gene>
    <name evidence="2" type="ORF">ROA7023_04494</name>
</gene>